<keyword evidence="2" id="KW-1185">Reference proteome</keyword>
<dbReference type="Proteomes" id="UP001642485">
    <property type="component" value="Chromosome"/>
</dbReference>
<dbReference type="EMBL" id="OZ018776">
    <property type="protein sequence ID" value="CAK9119636.1"/>
    <property type="molecule type" value="Genomic_DNA"/>
</dbReference>
<proteinExistence type="predicted"/>
<gene>
    <name evidence="1" type="ORF">OB144RH_00625</name>
</gene>
<evidence type="ECO:0000313" key="2">
    <source>
        <dbReference type="Proteomes" id="UP001642485"/>
    </source>
</evidence>
<organism evidence="1 2">
    <name type="scientific">Rickettsia helvetica</name>
    <dbReference type="NCBI Taxonomy" id="35789"/>
    <lineage>
        <taxon>Bacteria</taxon>
        <taxon>Pseudomonadati</taxon>
        <taxon>Pseudomonadota</taxon>
        <taxon>Alphaproteobacteria</taxon>
        <taxon>Rickettsiales</taxon>
        <taxon>Rickettsiaceae</taxon>
        <taxon>Rickettsieae</taxon>
        <taxon>Rickettsia</taxon>
        <taxon>spotted fever group</taxon>
    </lineage>
</organism>
<name>A0ABM9N9Q2_RICHE</name>
<reference evidence="1 2" key="1">
    <citation type="submission" date="2024-02" db="EMBL/GenBank/DDBJ databases">
        <authorList>
            <person name="Nijsse B."/>
            <person name="Sprong H."/>
        </authorList>
    </citation>
    <scope>NUCLEOTIDE SEQUENCE [LARGE SCALE GENOMIC DNA]</scope>
    <source>
        <strain evidence="1">OB144</strain>
    </source>
</reference>
<sequence length="98" mass="11363">MVEIEEAQHVGERKNIDYLNSIFKDDNEAEAFLDNLVTRRFEDFLSTDELKLLAKSSIKDKTLRKVAYIDDYKARHVEAKGVSYVTRVPERRGGKNLT</sequence>
<evidence type="ECO:0000313" key="1">
    <source>
        <dbReference type="EMBL" id="CAK9119636.1"/>
    </source>
</evidence>
<dbReference type="RefSeq" id="WP_010421609.1">
    <property type="nucleotide sequence ID" value="NZ_OY974080.1"/>
</dbReference>
<accession>A0ABM9N9Q2</accession>
<protein>
    <submittedName>
        <fullName evidence="1">Uncharacterized protein</fullName>
    </submittedName>
</protein>